<evidence type="ECO:0000313" key="1">
    <source>
        <dbReference type="EMBL" id="ABT16569.1"/>
    </source>
</evidence>
<reference evidence="1 2" key="1">
    <citation type="submission" date="2006-09" db="EMBL/GenBank/DDBJ databases">
        <title>Sequence and annotation of the 288-kb ATCV-1 virus that infects an endosymbiotic Chlorella strain of the heliozoon Acanthocystis turfacea.</title>
        <authorList>
            <person name="Fitzgerald L.A."/>
            <person name="Graves M.V."/>
            <person name="Li X."/>
            <person name="Pfitzner A.J.P."/>
            <person name="Hartigan J."/>
            <person name="Van Etten J.L."/>
        </authorList>
    </citation>
    <scope>NUCLEOTIDE SEQUENCE [LARGE SCALE GENOMIC DNA]</scope>
    <source>
        <strain evidence="1 2">ATCV-1</strain>
    </source>
</reference>
<protein>
    <submittedName>
        <fullName evidence="1">Uncharacterized protein z435R</fullName>
    </submittedName>
</protein>
<organism evidence="1 2">
    <name type="scientific">Chlorovirus heliozoae</name>
    <dbReference type="NCBI Taxonomy" id="322019"/>
    <lineage>
        <taxon>Viruses</taxon>
        <taxon>Varidnaviria</taxon>
        <taxon>Bamfordvirae</taxon>
        <taxon>Nucleocytoviricota</taxon>
        <taxon>Megaviricetes</taxon>
        <taxon>Algavirales</taxon>
        <taxon>Phycodnaviridae</taxon>
        <taxon>Chlorovirus</taxon>
    </lineage>
</organism>
<proteinExistence type="predicted"/>
<gene>
    <name evidence="1" type="primary">z435R</name>
    <name evidence="1" type="ORF">ATCV1_z435R</name>
</gene>
<accession>A7K945</accession>
<evidence type="ECO:0000313" key="2">
    <source>
        <dbReference type="Proteomes" id="UP000202420"/>
    </source>
</evidence>
<dbReference type="RefSeq" id="YP_001426916.1">
    <property type="nucleotide sequence ID" value="NC_008724.1"/>
</dbReference>
<dbReference type="KEGG" id="vg:5470397"/>
<keyword evidence="2" id="KW-1185">Reference proteome</keyword>
<dbReference type="GeneID" id="5470397"/>
<name>A7K945_9PHYC</name>
<sequence>MTTRIATITMASFLNVNPVVAPNTLEMIDAPVAPATTPSPKSLPVLFPKSFPKSFPTFTLFPKSFPKSFPTFTSFPK</sequence>
<dbReference type="Proteomes" id="UP000202420">
    <property type="component" value="Segment"/>
</dbReference>
<dbReference type="EMBL" id="EF101928">
    <property type="protein sequence ID" value="ABT16569.1"/>
    <property type="molecule type" value="Genomic_DNA"/>
</dbReference>